<evidence type="ECO:0000256" key="1">
    <source>
        <dbReference type="ARBA" id="ARBA00006432"/>
    </source>
</evidence>
<dbReference type="GO" id="GO:0006631">
    <property type="term" value="P:fatty acid metabolic process"/>
    <property type="evidence" value="ECO:0007669"/>
    <property type="project" value="TreeGrafter"/>
</dbReference>
<feature type="non-terminal residue" evidence="4">
    <location>
        <position position="1"/>
    </location>
</feature>
<organism evidence="4">
    <name type="scientific">marine sediment metagenome</name>
    <dbReference type="NCBI Taxonomy" id="412755"/>
    <lineage>
        <taxon>unclassified sequences</taxon>
        <taxon>metagenomes</taxon>
        <taxon>ecological metagenomes</taxon>
    </lineage>
</organism>
<dbReference type="AlphaFoldDB" id="X0Z6G4"/>
<evidence type="ECO:0000259" key="3">
    <source>
        <dbReference type="Pfam" id="PF13193"/>
    </source>
</evidence>
<gene>
    <name evidence="4" type="ORF">S01H4_10436</name>
</gene>
<dbReference type="InterPro" id="IPR025110">
    <property type="entry name" value="AMP-bd_C"/>
</dbReference>
<comment type="similarity">
    <text evidence="1">Belongs to the ATP-dependent AMP-binding enzyme family.</text>
</comment>
<evidence type="ECO:0000313" key="4">
    <source>
        <dbReference type="EMBL" id="GAG64694.1"/>
    </source>
</evidence>
<reference evidence="4" key="1">
    <citation type="journal article" date="2014" name="Front. Microbiol.">
        <title>High frequency of phylogenetically diverse reductive dehalogenase-homologous genes in deep subseafloor sedimentary metagenomes.</title>
        <authorList>
            <person name="Kawai M."/>
            <person name="Futagami T."/>
            <person name="Toyoda A."/>
            <person name="Takaki Y."/>
            <person name="Nishi S."/>
            <person name="Hori S."/>
            <person name="Arai W."/>
            <person name="Tsubouchi T."/>
            <person name="Morono Y."/>
            <person name="Uchiyama I."/>
            <person name="Ito T."/>
            <person name="Fujiyama A."/>
            <person name="Inagaki F."/>
            <person name="Takami H."/>
        </authorList>
    </citation>
    <scope>NUCLEOTIDE SEQUENCE</scope>
    <source>
        <strain evidence="4">Expedition CK06-06</strain>
    </source>
</reference>
<dbReference type="EMBL" id="BART01003991">
    <property type="protein sequence ID" value="GAG64694.1"/>
    <property type="molecule type" value="Genomic_DNA"/>
</dbReference>
<protein>
    <recommendedName>
        <fullName evidence="3">AMP-binding enzyme C-terminal domain-containing protein</fullName>
    </recommendedName>
</protein>
<dbReference type="SUPFAM" id="SSF56801">
    <property type="entry name" value="Acetyl-CoA synthetase-like"/>
    <property type="match status" value="1"/>
</dbReference>
<feature type="domain" description="AMP-binding enzyme C-terminal" evidence="3">
    <location>
        <begin position="2"/>
        <end position="64"/>
    </location>
</feature>
<name>X0Z6G4_9ZZZZ</name>
<sequence>QVKESAVIGIPDQRKGEKVIAIIVPNSILNIKELKKHCQAKLVNYQRPGHFEFVEELPRNTMGKILKRILKEKFRKAV</sequence>
<proteinExistence type="inferred from homology"/>
<dbReference type="InterPro" id="IPR045851">
    <property type="entry name" value="AMP-bd_C_sf"/>
</dbReference>
<keyword evidence="2" id="KW-0436">Ligase</keyword>
<dbReference type="PANTHER" id="PTHR43201">
    <property type="entry name" value="ACYL-COA SYNTHETASE"/>
    <property type="match status" value="1"/>
</dbReference>
<dbReference type="Gene3D" id="3.30.300.30">
    <property type="match status" value="1"/>
</dbReference>
<comment type="caution">
    <text evidence="4">The sequence shown here is derived from an EMBL/GenBank/DDBJ whole genome shotgun (WGS) entry which is preliminary data.</text>
</comment>
<dbReference type="Pfam" id="PF13193">
    <property type="entry name" value="AMP-binding_C"/>
    <property type="match status" value="1"/>
</dbReference>
<dbReference type="GO" id="GO:0031956">
    <property type="term" value="F:medium-chain fatty acid-CoA ligase activity"/>
    <property type="evidence" value="ECO:0007669"/>
    <property type="project" value="TreeGrafter"/>
</dbReference>
<dbReference type="PANTHER" id="PTHR43201:SF5">
    <property type="entry name" value="MEDIUM-CHAIN ACYL-COA LIGASE ACSF2, MITOCHONDRIAL"/>
    <property type="match status" value="1"/>
</dbReference>
<evidence type="ECO:0000256" key="2">
    <source>
        <dbReference type="ARBA" id="ARBA00022598"/>
    </source>
</evidence>
<accession>X0Z6G4</accession>